<comment type="caution">
    <text evidence="5">The sequence shown here is derived from an EMBL/GenBank/DDBJ whole genome shotgun (WGS) entry which is preliminary data.</text>
</comment>
<reference evidence="5 6" key="1">
    <citation type="submission" date="2018-01" db="EMBL/GenBank/DDBJ databases">
        <title>Draft genome of the strawberry crown rot pathogen Phytophthora cactorum.</title>
        <authorList>
            <person name="Armitage A.D."/>
            <person name="Lysoe E."/>
            <person name="Nellist C.F."/>
            <person name="Harrison R.J."/>
            <person name="Brurberg M.B."/>
        </authorList>
    </citation>
    <scope>NUCLEOTIDE SEQUENCE [LARGE SCALE GENOMIC DNA]</scope>
    <source>
        <strain evidence="5 6">10300</strain>
    </source>
</reference>
<dbReference type="OrthoDB" id="104803at2759"/>
<dbReference type="EMBL" id="RCMI01000041">
    <property type="protein sequence ID" value="KAG2940184.1"/>
    <property type="molecule type" value="Genomic_DNA"/>
</dbReference>
<keyword evidence="6" id="KW-1185">Reference proteome</keyword>
<evidence type="ECO:0000313" key="1">
    <source>
        <dbReference type="EMBL" id="KAG2940184.1"/>
    </source>
</evidence>
<dbReference type="Proteomes" id="UP000736787">
    <property type="component" value="Unassembled WGS sequence"/>
</dbReference>
<dbReference type="STRING" id="29920.A0A329SKS3"/>
<dbReference type="EMBL" id="RCMV01001729">
    <property type="protein sequence ID" value="KAG3207319.1"/>
    <property type="molecule type" value="Genomic_DNA"/>
</dbReference>
<sequence length="222" mass="24650">MRPATYMHPFIIPGDLTRSMDAAIKTAKAEQKESGPHQACVKRQGIVADLVGSIDPKPWKFSGKYVGTSKTFYAVKAMTRAWFEDRKWLEQNWRKIVSDVELFAVETGTSGLSAGDVRGRHWTTANEVILKFSSSQLSSEFLTPSGWDFVSFENVVGGLCKRWLYDSPIYFCLAAIARMTAKCYVLSSLASTVGCPMPPTAPITAAEFIVYPVYLTESHWGS</sequence>
<proteinExistence type="predicted"/>
<dbReference type="Proteomes" id="UP000251314">
    <property type="component" value="Unassembled WGS sequence"/>
</dbReference>
<dbReference type="Proteomes" id="UP000760860">
    <property type="component" value="Unassembled WGS sequence"/>
</dbReference>
<dbReference type="Proteomes" id="UP000697107">
    <property type="component" value="Unassembled WGS sequence"/>
</dbReference>
<evidence type="ECO:0000313" key="6">
    <source>
        <dbReference type="Proteomes" id="UP000251314"/>
    </source>
</evidence>
<evidence type="ECO:0000313" key="4">
    <source>
        <dbReference type="EMBL" id="KAG3207319.1"/>
    </source>
</evidence>
<name>A0A329SKS3_9STRA</name>
<dbReference type="VEuPathDB" id="FungiDB:PC110_g6480"/>
<dbReference type="Proteomes" id="UP000774804">
    <property type="component" value="Unassembled WGS sequence"/>
</dbReference>
<dbReference type="EMBL" id="RCML01000138">
    <property type="protein sequence ID" value="KAG2989223.1"/>
    <property type="molecule type" value="Genomic_DNA"/>
</dbReference>
<evidence type="ECO:0000313" key="2">
    <source>
        <dbReference type="EMBL" id="KAG2949976.1"/>
    </source>
</evidence>
<organism evidence="5 6">
    <name type="scientific">Phytophthora cactorum</name>
    <dbReference type="NCBI Taxonomy" id="29920"/>
    <lineage>
        <taxon>Eukaryota</taxon>
        <taxon>Sar</taxon>
        <taxon>Stramenopiles</taxon>
        <taxon>Oomycota</taxon>
        <taxon>Peronosporomycetes</taxon>
        <taxon>Peronosporales</taxon>
        <taxon>Peronosporaceae</taxon>
        <taxon>Phytophthora</taxon>
    </lineage>
</organism>
<gene>
    <name evidence="5" type="ORF">PC110_g6480</name>
    <name evidence="1" type="ORF">PC115_g2692</name>
    <name evidence="2" type="ORF">PC117_g4805</name>
    <name evidence="3" type="ORF">PC118_g6274</name>
    <name evidence="4" type="ORF">PC129_g21470</name>
</gene>
<accession>A0A329SKS3</accession>
<protein>
    <submittedName>
        <fullName evidence="5">Uncharacterized protein</fullName>
    </submittedName>
</protein>
<reference evidence="1" key="2">
    <citation type="submission" date="2018-10" db="EMBL/GenBank/DDBJ databases">
        <title>Effector identification in a new, highly contiguous assembly of the strawberry crown rot pathogen Phytophthora cactorum.</title>
        <authorList>
            <person name="Armitage A.D."/>
            <person name="Nellist C.F."/>
            <person name="Bates H."/>
            <person name="Vickerstaff R.J."/>
            <person name="Harrison R.J."/>
        </authorList>
    </citation>
    <scope>NUCLEOTIDE SEQUENCE</scope>
    <source>
        <strain evidence="1">4032</strain>
        <strain evidence="2">4040</strain>
        <strain evidence="3">P415</strain>
        <strain evidence="4">P421</strain>
    </source>
</reference>
<dbReference type="EMBL" id="MJFZ01000116">
    <property type="protein sequence ID" value="RAW37275.1"/>
    <property type="molecule type" value="Genomic_DNA"/>
</dbReference>
<dbReference type="EMBL" id="RCMK01000079">
    <property type="protein sequence ID" value="KAG2949976.1"/>
    <property type="molecule type" value="Genomic_DNA"/>
</dbReference>
<evidence type="ECO:0000313" key="5">
    <source>
        <dbReference type="EMBL" id="RAW37275.1"/>
    </source>
</evidence>
<dbReference type="AlphaFoldDB" id="A0A329SKS3"/>
<evidence type="ECO:0000313" key="3">
    <source>
        <dbReference type="EMBL" id="KAG2989223.1"/>
    </source>
</evidence>